<organism evidence="1 2">
    <name type="scientific">Polymorphobacter multimanifer</name>
    <dbReference type="NCBI Taxonomy" id="1070431"/>
    <lineage>
        <taxon>Bacteria</taxon>
        <taxon>Pseudomonadati</taxon>
        <taxon>Pseudomonadota</taxon>
        <taxon>Alphaproteobacteria</taxon>
        <taxon>Sphingomonadales</taxon>
        <taxon>Sphingosinicellaceae</taxon>
        <taxon>Polymorphobacter</taxon>
    </lineage>
</organism>
<evidence type="ECO:0000313" key="2">
    <source>
        <dbReference type="Proteomes" id="UP000538147"/>
    </source>
</evidence>
<proteinExistence type="predicted"/>
<dbReference type="Proteomes" id="UP000538147">
    <property type="component" value="Unassembled WGS sequence"/>
</dbReference>
<gene>
    <name evidence="1" type="ORF">FHS79_000370</name>
</gene>
<evidence type="ECO:0008006" key="3">
    <source>
        <dbReference type="Google" id="ProtNLM"/>
    </source>
</evidence>
<accession>A0A841L0L8</accession>
<name>A0A841L0L8_9SPHN</name>
<dbReference type="EMBL" id="JACIIV010000002">
    <property type="protein sequence ID" value="MBB6226217.1"/>
    <property type="molecule type" value="Genomic_DNA"/>
</dbReference>
<protein>
    <recommendedName>
        <fullName evidence="3">Vgr related protein</fullName>
    </recommendedName>
</protein>
<evidence type="ECO:0000313" key="1">
    <source>
        <dbReference type="EMBL" id="MBB6226217.1"/>
    </source>
</evidence>
<keyword evidence="2" id="KW-1185">Reference proteome</keyword>
<dbReference type="RefSeq" id="WP_184194489.1">
    <property type="nucleotide sequence ID" value="NZ_BMOX01000035.1"/>
</dbReference>
<comment type="caution">
    <text evidence="1">The sequence shown here is derived from an EMBL/GenBank/DDBJ whole genome shotgun (WGS) entry which is preliminary data.</text>
</comment>
<sequence>MPATDTQLIRNLTGSERVLLASVFGTTLDADPVTIRRQKWWMLQPWWITMAPDGHVWCHPNGPNWSPCYASDRLGMQAHFIHELTHVWQHQHGINLLLKRAPWAPYRYRLQAGKRFADYGIEQQACIVADAFLLRAGRPVAGGSLAAYAEILPFGDWG</sequence>
<reference evidence="1 2" key="1">
    <citation type="submission" date="2020-08" db="EMBL/GenBank/DDBJ databases">
        <title>Genomic Encyclopedia of Type Strains, Phase IV (KMG-IV): sequencing the most valuable type-strain genomes for metagenomic binning, comparative biology and taxonomic classification.</title>
        <authorList>
            <person name="Goeker M."/>
        </authorList>
    </citation>
    <scope>NUCLEOTIDE SEQUENCE [LARGE SCALE GENOMIC DNA]</scope>
    <source>
        <strain evidence="1 2">DSM 102189</strain>
    </source>
</reference>
<dbReference type="AlphaFoldDB" id="A0A841L0L8"/>